<keyword evidence="5" id="KW-0479">Metal-binding</keyword>
<reference evidence="14" key="1">
    <citation type="submission" date="2022-07" db="EMBL/GenBank/DDBJ databases">
        <title>Genome Sequence of Xylaria arbuscula.</title>
        <authorList>
            <person name="Buettner E."/>
        </authorList>
    </citation>
    <scope>NUCLEOTIDE SEQUENCE</scope>
    <source>
        <strain evidence="14">VT107</strain>
    </source>
</reference>
<proteinExistence type="predicted"/>
<feature type="region of interest" description="Disordered" evidence="11">
    <location>
        <begin position="571"/>
        <end position="590"/>
    </location>
</feature>
<evidence type="ECO:0000256" key="4">
    <source>
        <dbReference type="ARBA" id="ARBA00022679"/>
    </source>
</evidence>
<feature type="domain" description="RING-type" evidence="13">
    <location>
        <begin position="304"/>
        <end position="526"/>
    </location>
</feature>
<keyword evidence="9" id="KW-0862">Zinc</keyword>
<evidence type="ECO:0000256" key="9">
    <source>
        <dbReference type="ARBA" id="ARBA00022833"/>
    </source>
</evidence>
<evidence type="ECO:0000256" key="7">
    <source>
        <dbReference type="ARBA" id="ARBA00022771"/>
    </source>
</evidence>
<feature type="compositionally biased region" description="Low complexity" evidence="11">
    <location>
        <begin position="571"/>
        <end position="580"/>
    </location>
</feature>
<dbReference type="PANTHER" id="PTHR11685">
    <property type="entry name" value="RBR FAMILY RING FINGER AND IBR DOMAIN-CONTAINING"/>
    <property type="match status" value="1"/>
</dbReference>
<dbReference type="AlphaFoldDB" id="A0A9W8NGW4"/>
<evidence type="ECO:0000313" key="14">
    <source>
        <dbReference type="EMBL" id="KAJ3575109.1"/>
    </source>
</evidence>
<dbReference type="InterPro" id="IPR031127">
    <property type="entry name" value="E3_UB_ligase_RBR"/>
</dbReference>
<gene>
    <name evidence="14" type="ORF">NPX13_g4140</name>
</gene>
<evidence type="ECO:0000256" key="10">
    <source>
        <dbReference type="PROSITE-ProRule" id="PRU00175"/>
    </source>
</evidence>
<keyword evidence="4" id="KW-0808">Transferase</keyword>
<evidence type="ECO:0000256" key="6">
    <source>
        <dbReference type="ARBA" id="ARBA00022737"/>
    </source>
</evidence>
<name>A0A9W8NGW4_9PEZI</name>
<dbReference type="Pfam" id="PF22605">
    <property type="entry name" value="IBR_2"/>
    <property type="match status" value="1"/>
</dbReference>
<dbReference type="PROSITE" id="PS51873">
    <property type="entry name" value="TRIAD"/>
    <property type="match status" value="1"/>
</dbReference>
<dbReference type="Pfam" id="PF01485">
    <property type="entry name" value="IBR"/>
    <property type="match status" value="1"/>
</dbReference>
<organism evidence="14 15">
    <name type="scientific">Xylaria arbuscula</name>
    <dbReference type="NCBI Taxonomy" id="114810"/>
    <lineage>
        <taxon>Eukaryota</taxon>
        <taxon>Fungi</taxon>
        <taxon>Dikarya</taxon>
        <taxon>Ascomycota</taxon>
        <taxon>Pezizomycotina</taxon>
        <taxon>Sordariomycetes</taxon>
        <taxon>Xylariomycetidae</taxon>
        <taxon>Xylariales</taxon>
        <taxon>Xylariaceae</taxon>
        <taxon>Xylaria</taxon>
    </lineage>
</organism>
<dbReference type="GO" id="GO:0016567">
    <property type="term" value="P:protein ubiquitination"/>
    <property type="evidence" value="ECO:0007669"/>
    <property type="project" value="InterPro"/>
</dbReference>
<keyword evidence="6" id="KW-0677">Repeat</keyword>
<dbReference type="GO" id="GO:0008270">
    <property type="term" value="F:zinc ion binding"/>
    <property type="evidence" value="ECO:0007669"/>
    <property type="project" value="UniProtKB-KW"/>
</dbReference>
<feature type="domain" description="RING-type" evidence="12">
    <location>
        <begin position="308"/>
        <end position="362"/>
    </location>
</feature>
<evidence type="ECO:0000256" key="5">
    <source>
        <dbReference type="ARBA" id="ARBA00022723"/>
    </source>
</evidence>
<dbReference type="Gene3D" id="3.30.40.10">
    <property type="entry name" value="Zinc/RING finger domain, C3HC4 (zinc finger)"/>
    <property type="match status" value="1"/>
</dbReference>
<keyword evidence="7 10" id="KW-0863">Zinc-finger</keyword>
<evidence type="ECO:0000256" key="8">
    <source>
        <dbReference type="ARBA" id="ARBA00022786"/>
    </source>
</evidence>
<accession>A0A9W8NGW4</accession>
<sequence>MHEAELLSAQRPEEAVQTLQDDRILIELRDIDTLVTGRPIIKIGAKKTSGLAHIARWLKWKFSTHEDAIKSSPNDQIEFFHKQGRLSGDEIPQGASMLWYRVLDPLDDGLIKVAWDSAYKNKSLSRSQLDAIARDVESGATVGELRRKVASTLSTWTSVVEPEQVIIEAVGGFRQGPLEGDNWECKKVAGWLCRHLTIGIAEPRDFYAFYGFNEKYIIHIPRLSREEAVCAYTIKQWLRSEILRAVSQTTDRLDEVRRKDITLYYNGQPVRDGSLFVAGESFHFELSRDAEDKFLRLEAWLLPLTETCNICADEKRVSEMPVLGRITGGCQHDATTCKDCVSQWITSSMETLAWDRLKCPECPEPLGFNDVIRYATKDVFDRYERQATRAALGKIKGFRWCLNPKCDAGEIFPSHCQKAKCHACSKAICIHHDVPWHYGETCREYDKRTRDQQKDNELSEKKIKEIAKPCPGCRKKIHKHSGCDHITCVCGHEWCWLCSAPYTKDADAFLHCEHTRECRYFHSPPFWEGRDALLPFLAHHARAGGRRRPPGHVRWVEMGGVIQEPAVDAAEAAAEGNRAAPPNPIDIPERRPRNLAANNLFDFLIDNFPRENRDRRRNDQNPFIDEALLFQFAEVMERAIR</sequence>
<evidence type="ECO:0000256" key="1">
    <source>
        <dbReference type="ARBA" id="ARBA00001798"/>
    </source>
</evidence>
<dbReference type="GO" id="GO:0061630">
    <property type="term" value="F:ubiquitin protein ligase activity"/>
    <property type="evidence" value="ECO:0007669"/>
    <property type="project" value="UniProtKB-EC"/>
</dbReference>
<dbReference type="EC" id="2.3.2.31" evidence="3"/>
<dbReference type="PROSITE" id="PS50089">
    <property type="entry name" value="ZF_RING_2"/>
    <property type="match status" value="1"/>
</dbReference>
<dbReference type="VEuPathDB" id="FungiDB:F4678DRAFT_259886"/>
<evidence type="ECO:0000256" key="11">
    <source>
        <dbReference type="SAM" id="MobiDB-lite"/>
    </source>
</evidence>
<dbReference type="InterPro" id="IPR054694">
    <property type="entry name" value="Parkin-like_IBR"/>
</dbReference>
<dbReference type="InterPro" id="IPR044066">
    <property type="entry name" value="TRIAD_supradom"/>
</dbReference>
<comment type="caution">
    <text evidence="14">The sequence shown here is derived from an EMBL/GenBank/DDBJ whole genome shotgun (WGS) entry which is preliminary data.</text>
</comment>
<evidence type="ECO:0000259" key="12">
    <source>
        <dbReference type="PROSITE" id="PS50089"/>
    </source>
</evidence>
<protein>
    <recommendedName>
        <fullName evidence="3">RBR-type E3 ubiquitin transferase</fullName>
        <ecNumber evidence="3">2.3.2.31</ecNumber>
    </recommendedName>
</protein>
<dbReference type="CDD" id="cd20335">
    <property type="entry name" value="BRcat_RBR"/>
    <property type="match status" value="1"/>
</dbReference>
<dbReference type="InterPro" id="IPR001841">
    <property type="entry name" value="Znf_RING"/>
</dbReference>
<keyword evidence="15" id="KW-1185">Reference proteome</keyword>
<keyword evidence="8" id="KW-0833">Ubl conjugation pathway</keyword>
<dbReference type="SMART" id="SM00647">
    <property type="entry name" value="IBR"/>
    <property type="match status" value="1"/>
</dbReference>
<dbReference type="Proteomes" id="UP001148614">
    <property type="component" value="Unassembled WGS sequence"/>
</dbReference>
<evidence type="ECO:0000259" key="13">
    <source>
        <dbReference type="PROSITE" id="PS51873"/>
    </source>
</evidence>
<evidence type="ECO:0000256" key="2">
    <source>
        <dbReference type="ARBA" id="ARBA00004906"/>
    </source>
</evidence>
<dbReference type="InterPro" id="IPR002867">
    <property type="entry name" value="IBR_dom"/>
</dbReference>
<comment type="pathway">
    <text evidence="2">Protein modification; protein ubiquitination.</text>
</comment>
<comment type="catalytic activity">
    <reaction evidence="1">
        <text>[E2 ubiquitin-conjugating enzyme]-S-ubiquitinyl-L-cysteine + [acceptor protein]-L-lysine = [E2 ubiquitin-conjugating enzyme]-L-cysteine + [acceptor protein]-N(6)-ubiquitinyl-L-lysine.</text>
        <dbReference type="EC" id="2.3.2.31"/>
    </reaction>
</comment>
<dbReference type="Gene3D" id="1.20.120.1750">
    <property type="match status" value="1"/>
</dbReference>
<evidence type="ECO:0000256" key="3">
    <source>
        <dbReference type="ARBA" id="ARBA00012251"/>
    </source>
</evidence>
<dbReference type="EMBL" id="JANPWZ010000564">
    <property type="protein sequence ID" value="KAJ3575109.1"/>
    <property type="molecule type" value="Genomic_DNA"/>
</dbReference>
<evidence type="ECO:0000313" key="15">
    <source>
        <dbReference type="Proteomes" id="UP001148614"/>
    </source>
</evidence>
<dbReference type="SUPFAM" id="SSF57850">
    <property type="entry name" value="RING/U-box"/>
    <property type="match status" value="3"/>
</dbReference>
<dbReference type="InterPro" id="IPR013083">
    <property type="entry name" value="Znf_RING/FYVE/PHD"/>
</dbReference>